<dbReference type="SMART" id="SM00233">
    <property type="entry name" value="PH"/>
    <property type="match status" value="1"/>
</dbReference>
<feature type="region of interest" description="Disordered" evidence="1">
    <location>
        <begin position="1"/>
        <end position="21"/>
    </location>
</feature>
<dbReference type="PANTHER" id="PTHR47112:SF1">
    <property type="entry name" value="PX DOMAIN-CONTAINING PROTEIN"/>
    <property type="match status" value="1"/>
</dbReference>
<keyword evidence="4" id="KW-1185">Reference proteome</keyword>
<dbReference type="InterPro" id="IPR024453">
    <property type="entry name" value="Peptidase_C92"/>
</dbReference>
<name>A0A078B8N8_STYLE</name>
<accession>A0A078B8N8</accession>
<dbReference type="Gene3D" id="2.30.29.30">
    <property type="entry name" value="Pleckstrin-homology domain (PH domain)/Phosphotyrosine-binding domain (PTB)"/>
    <property type="match status" value="1"/>
</dbReference>
<sequence length="445" mass="51686">MDISQNQQSNQINKTDEESAQSLELKDMIQENIKQMEKFESSDSEDSEEIKDVFDERGDVYEKVQLQIEKHYQQEGKEISFDYANSDRRITSKSRFFISHLKASVVQNETPKDLKGYLQKKSPSFFRGWQDRYVTLKDHKMCYFEKEGDVDPKGVINFDLAKADVKFIDKKTFQIIIEGSERSFMFRSHEDAITEDWVNEIKRHISVAGKRPSTCILNTKSMFWRFDTISEQQFINLADTGDILLFRCKQLGSKITRTFTNSHFDHVAMVLKFETDPDEVYFVESTSNRGVSISRWTMIRKFVGDFYEQVILRHLEVERSDALIDKLEIFLKEAVGNKYGISTSKLLFQRNTVKPKKNKYIDDDRTFFCSELVAKAYKVLGIMEDDGRPSNYFYPASFSSKSTALNLTVGAHLGQEMNIAIDSVVTQQDELMLQGPRGDQHRQTL</sequence>
<dbReference type="EMBL" id="CCKQ01017960">
    <property type="protein sequence ID" value="CDW89888.1"/>
    <property type="molecule type" value="Genomic_DNA"/>
</dbReference>
<dbReference type="OrthoDB" id="289113at2759"/>
<dbReference type="InterPro" id="IPR011993">
    <property type="entry name" value="PH-like_dom_sf"/>
</dbReference>
<dbReference type="SUPFAM" id="SSF50729">
    <property type="entry name" value="PH domain-like"/>
    <property type="match status" value="1"/>
</dbReference>
<evidence type="ECO:0000256" key="1">
    <source>
        <dbReference type="SAM" id="MobiDB-lite"/>
    </source>
</evidence>
<protein>
    <submittedName>
        <fullName evidence="3">Ph domain containing protein</fullName>
    </submittedName>
</protein>
<dbReference type="PROSITE" id="PS50003">
    <property type="entry name" value="PH_DOMAIN"/>
    <property type="match status" value="1"/>
</dbReference>
<reference evidence="3 4" key="1">
    <citation type="submission" date="2014-06" db="EMBL/GenBank/DDBJ databases">
        <authorList>
            <person name="Swart Estienne"/>
        </authorList>
    </citation>
    <scope>NUCLEOTIDE SEQUENCE [LARGE SCALE GENOMIC DNA]</scope>
    <source>
        <strain evidence="3 4">130c</strain>
    </source>
</reference>
<organism evidence="3 4">
    <name type="scientific">Stylonychia lemnae</name>
    <name type="common">Ciliate</name>
    <dbReference type="NCBI Taxonomy" id="5949"/>
    <lineage>
        <taxon>Eukaryota</taxon>
        <taxon>Sar</taxon>
        <taxon>Alveolata</taxon>
        <taxon>Ciliophora</taxon>
        <taxon>Intramacronucleata</taxon>
        <taxon>Spirotrichea</taxon>
        <taxon>Stichotrichia</taxon>
        <taxon>Sporadotrichida</taxon>
        <taxon>Oxytrichidae</taxon>
        <taxon>Stylonychinae</taxon>
        <taxon>Stylonychia</taxon>
    </lineage>
</organism>
<dbReference type="SUPFAM" id="SSF54001">
    <property type="entry name" value="Cysteine proteinases"/>
    <property type="match status" value="1"/>
</dbReference>
<dbReference type="Pfam" id="PF05708">
    <property type="entry name" value="Peptidase_C92"/>
    <property type="match status" value="1"/>
</dbReference>
<dbReference type="Proteomes" id="UP000039865">
    <property type="component" value="Unassembled WGS sequence"/>
</dbReference>
<evidence type="ECO:0000313" key="3">
    <source>
        <dbReference type="EMBL" id="CDW89888.1"/>
    </source>
</evidence>
<dbReference type="InterPro" id="IPR038765">
    <property type="entry name" value="Papain-like_cys_pep_sf"/>
</dbReference>
<proteinExistence type="predicted"/>
<dbReference type="InterPro" id="IPR001849">
    <property type="entry name" value="PH_domain"/>
</dbReference>
<dbReference type="OMA" id="MFRSHED"/>
<dbReference type="PANTHER" id="PTHR47112">
    <property type="entry name" value="PX DOMAIN-CONTAINING PROTEIN"/>
    <property type="match status" value="1"/>
</dbReference>
<feature type="compositionally biased region" description="Low complexity" evidence="1">
    <location>
        <begin position="1"/>
        <end position="13"/>
    </location>
</feature>
<evidence type="ECO:0000259" key="2">
    <source>
        <dbReference type="PROSITE" id="PS50003"/>
    </source>
</evidence>
<dbReference type="AlphaFoldDB" id="A0A078B8N8"/>
<gene>
    <name evidence="3" type="primary">Contig18295.g19433</name>
    <name evidence="3" type="ORF">STYLEM_19028</name>
</gene>
<dbReference type="Pfam" id="PF00169">
    <property type="entry name" value="PH"/>
    <property type="match status" value="1"/>
</dbReference>
<evidence type="ECO:0000313" key="4">
    <source>
        <dbReference type="Proteomes" id="UP000039865"/>
    </source>
</evidence>
<feature type="domain" description="PH" evidence="2">
    <location>
        <begin position="111"/>
        <end position="206"/>
    </location>
</feature>
<dbReference type="InParanoid" id="A0A078B8N8"/>
<dbReference type="Gene3D" id="3.90.1720.10">
    <property type="entry name" value="endopeptidase domain like (from Nostoc punctiforme)"/>
    <property type="match status" value="1"/>
</dbReference>